<reference evidence="1 2" key="1">
    <citation type="journal article" date="2021" name="Sci. Rep.">
        <title>The distribution of antibiotic resistance genes in chicken gut microbiota commensals.</title>
        <authorList>
            <person name="Juricova H."/>
            <person name="Matiasovicova J."/>
            <person name="Kubasova T."/>
            <person name="Cejkova D."/>
            <person name="Rychlik I."/>
        </authorList>
    </citation>
    <scope>NUCLEOTIDE SEQUENCE [LARGE SCALE GENOMIC DNA]</scope>
    <source>
        <strain evidence="1 2">An435</strain>
    </source>
</reference>
<proteinExistence type="predicted"/>
<organism evidence="1 2">
    <name type="scientific">Clostridium saudiense</name>
    <dbReference type="NCBI Taxonomy" id="1414720"/>
    <lineage>
        <taxon>Bacteria</taxon>
        <taxon>Bacillati</taxon>
        <taxon>Bacillota</taxon>
        <taxon>Clostridia</taxon>
        <taxon>Eubacteriales</taxon>
        <taxon>Clostridiaceae</taxon>
        <taxon>Clostridium</taxon>
    </lineage>
</organism>
<evidence type="ECO:0000313" key="2">
    <source>
        <dbReference type="Proteomes" id="UP000767334"/>
    </source>
</evidence>
<dbReference type="EMBL" id="JACJLL010000001">
    <property type="protein sequence ID" value="MBM6817779.1"/>
    <property type="molecule type" value="Genomic_DNA"/>
</dbReference>
<accession>A0ABS2FBW0</accession>
<sequence length="310" mass="35422">MGLFDMFNKNKNKKASRVEECFSETGELLGEVIDLASRYSIDDNLLDKYSKEGKEIVLINKVRSELESVLVGFGKSLDEYYNNEYVTVKDSRKENESFSYSLDALVVLFNNSLDLYSENEEVRDGLNSCYKLCNIELINVKEILSDDKAIQDFTGIEPVVEEVEEVEEVIEEPSKDEKVTAEELSEEENTALVEDDVNSDVDGDIIVNTDKMKIYFIRISRNEEDEINLNLCIENKLNKDVMVQSKYVSIDGVITEPTFICNIKAESRVYEKMTFKNDIQQLVNFKGTFCLIDGGSNKVIDECTVSMFEE</sequence>
<name>A0ABS2FBW0_9CLOT</name>
<gene>
    <name evidence="1" type="ORF">H6A19_00240</name>
</gene>
<evidence type="ECO:0000313" key="1">
    <source>
        <dbReference type="EMBL" id="MBM6817779.1"/>
    </source>
</evidence>
<dbReference type="Proteomes" id="UP000767334">
    <property type="component" value="Unassembled WGS sequence"/>
</dbReference>
<keyword evidence="2" id="KW-1185">Reference proteome</keyword>
<comment type="caution">
    <text evidence="1">The sequence shown here is derived from an EMBL/GenBank/DDBJ whole genome shotgun (WGS) entry which is preliminary data.</text>
</comment>
<protein>
    <submittedName>
        <fullName evidence="1">Uncharacterized protein</fullName>
    </submittedName>
</protein>
<dbReference type="RefSeq" id="WP_195964459.1">
    <property type="nucleotide sequence ID" value="NZ_JACJLL010000001.1"/>
</dbReference>